<comment type="PTM">
    <text evidence="5">Covalently binds the prosthetic group of malonate decarboxylase.</text>
</comment>
<gene>
    <name evidence="6" type="ORF">DYI25_05400</name>
</gene>
<accession>A0A944GVR6</accession>
<dbReference type="EMBL" id="QTKX01000001">
    <property type="protein sequence ID" value="MBS8263872.1"/>
    <property type="molecule type" value="Genomic_DNA"/>
</dbReference>
<organism evidence="6 7">
    <name type="scientific">Mesobacillus boroniphilus</name>
    <dbReference type="NCBI Taxonomy" id="308892"/>
    <lineage>
        <taxon>Bacteria</taxon>
        <taxon>Bacillati</taxon>
        <taxon>Bacillota</taxon>
        <taxon>Bacilli</taxon>
        <taxon>Bacillales</taxon>
        <taxon>Bacillaceae</taxon>
        <taxon>Mesobacillus</taxon>
    </lineage>
</organism>
<keyword evidence="7" id="KW-1185">Reference proteome</keyword>
<keyword evidence="3 5" id="KW-0597">Phosphoprotein</keyword>
<protein>
    <recommendedName>
        <fullName evidence="4">Malonate decarboxylase acyl carrier protein</fullName>
    </recommendedName>
</protein>
<dbReference type="GO" id="GO:0005737">
    <property type="term" value="C:cytoplasm"/>
    <property type="evidence" value="ECO:0007669"/>
    <property type="project" value="UniProtKB-SubCell"/>
</dbReference>
<evidence type="ECO:0000256" key="5">
    <source>
        <dbReference type="PIRSR" id="PIRSR609662-50"/>
    </source>
</evidence>
<dbReference type="AlphaFoldDB" id="A0A944GVR6"/>
<comment type="subcellular location">
    <subcellularLocation>
        <location evidence="1">Cytoplasm</location>
    </subcellularLocation>
</comment>
<proteinExistence type="inferred from homology"/>
<evidence type="ECO:0000313" key="7">
    <source>
        <dbReference type="Proteomes" id="UP000761411"/>
    </source>
</evidence>
<dbReference type="NCBIfam" id="NF002293">
    <property type="entry name" value="PRK01220.1"/>
    <property type="match status" value="1"/>
</dbReference>
<dbReference type="RefSeq" id="WP_213367403.1">
    <property type="nucleotide sequence ID" value="NZ_QTKX01000001.1"/>
</dbReference>
<dbReference type="Pfam" id="PF06857">
    <property type="entry name" value="ACP"/>
    <property type="match status" value="1"/>
</dbReference>
<dbReference type="InterPro" id="IPR009662">
    <property type="entry name" value="Malonate_deCO2ase_dsu"/>
</dbReference>
<dbReference type="HAMAP" id="MF_00710">
    <property type="entry name" value="Malonate_deCO2ase_dsu"/>
    <property type="match status" value="1"/>
</dbReference>
<dbReference type="NCBIfam" id="TIGR03130">
    <property type="entry name" value="malonate_delta"/>
    <property type="match status" value="1"/>
</dbReference>
<keyword evidence="2" id="KW-0963">Cytoplasm</keyword>
<dbReference type="InterPro" id="IPR023439">
    <property type="entry name" value="Mal_deCO2ase/Cit_lyase_ACP"/>
</dbReference>
<reference evidence="6 7" key="1">
    <citation type="journal article" date="2021" name="Microorganisms">
        <title>Bacterial Dimethylsulfoniopropionate Biosynthesis in the East China Sea.</title>
        <authorList>
            <person name="Liu J."/>
            <person name="Zhang Y."/>
            <person name="Liu J."/>
            <person name="Zhong H."/>
            <person name="Williams B.T."/>
            <person name="Zheng Y."/>
            <person name="Curson A.R.J."/>
            <person name="Sun C."/>
            <person name="Sun H."/>
            <person name="Song D."/>
            <person name="Wagner Mackenzie B."/>
            <person name="Bermejo Martinez A."/>
            <person name="Todd J.D."/>
            <person name="Zhang X.H."/>
        </authorList>
    </citation>
    <scope>NUCLEOTIDE SEQUENCE [LARGE SCALE GENOMIC DNA]</scope>
    <source>
        <strain evidence="6 7">ESS08</strain>
    </source>
</reference>
<feature type="modified residue" description="O-(phosphoribosyl dephospho-coenzyme A)serine" evidence="5">
    <location>
        <position position="25"/>
    </location>
</feature>
<evidence type="ECO:0000313" key="6">
    <source>
        <dbReference type="EMBL" id="MBS8263872.1"/>
    </source>
</evidence>
<evidence type="ECO:0000256" key="4">
    <source>
        <dbReference type="NCBIfam" id="TIGR03130"/>
    </source>
</evidence>
<dbReference type="Proteomes" id="UP000761411">
    <property type="component" value="Unassembled WGS sequence"/>
</dbReference>
<sequence length="103" mass="11272">MEKLNFKYPASKFLQTQAHIGVVGSGDLEIVIDPSDRGFAEVTVRTGTTGFNETWKRVLERFFAQNDVSASILINDFGATPGVVSLRLAQALEVAHDAGYIKK</sequence>
<evidence type="ECO:0000256" key="1">
    <source>
        <dbReference type="ARBA" id="ARBA00004496"/>
    </source>
</evidence>
<name>A0A944GVR6_9BACI</name>
<comment type="caution">
    <text evidence="6">The sequence shown here is derived from an EMBL/GenBank/DDBJ whole genome shotgun (WGS) entry which is preliminary data.</text>
</comment>
<evidence type="ECO:0000256" key="3">
    <source>
        <dbReference type="ARBA" id="ARBA00022553"/>
    </source>
</evidence>
<evidence type="ECO:0000256" key="2">
    <source>
        <dbReference type="ARBA" id="ARBA00022490"/>
    </source>
</evidence>